<gene>
    <name evidence="1" type="ORF">CS063_05585</name>
</gene>
<protein>
    <submittedName>
        <fullName evidence="1">Cysteine desulfurase NifS</fullName>
    </submittedName>
</protein>
<evidence type="ECO:0000313" key="2">
    <source>
        <dbReference type="Proteomes" id="UP000224460"/>
    </source>
</evidence>
<evidence type="ECO:0000313" key="1">
    <source>
        <dbReference type="EMBL" id="PHV71541.1"/>
    </source>
</evidence>
<dbReference type="Proteomes" id="UP000224460">
    <property type="component" value="Unassembled WGS sequence"/>
</dbReference>
<sequence>MNEIYLDNAATTKPLECVAQKVYETMLQTYGNPSSLHKKGIEAENSIKVVSTFLSQKLGCLPEEIIYTSGATESNNMALLGVCDAYKRRANKIITTPLEHPSVTEVFKELEKKSFEVHFVKVDEQGYVQLEHLKSLLDDKTLLVSIMHVNNEIGTVQDIELLGQLIKAQNKEILFHVDAVQSFMKLPIQVKKGKIDLLSVSAHKFYGPRGVGFLYKNKNIRMSSLLYGGGQQKNIRSGTENVPGIMGLYEACKYMSDHDKTIIPHFRACKKYLAEGILNAIPDTFINGPTIEEGAPHILNISFENIRAEVLLHALEQKGVYVSSGSACSSHKKASSGTLVAIGKTAGHLDSALRFSFSHDTTFKELDEVIQILMEQVALLRRYTLGGNKK</sequence>
<keyword evidence="2" id="KW-1185">Reference proteome</keyword>
<comment type="caution">
    <text evidence="1">The sequence shown here is derived from an EMBL/GenBank/DDBJ whole genome shotgun (WGS) entry which is preliminary data.</text>
</comment>
<reference evidence="1" key="1">
    <citation type="submission" date="2017-10" db="EMBL/GenBank/DDBJ databases">
        <title>Genome sequence of cellulolytic Lachnospiraceae bacterium XHS1971 isolated from hotspring sediment.</title>
        <authorList>
            <person name="Vasudevan G."/>
            <person name="Joshi A.J."/>
            <person name="Hivarkar S."/>
            <person name="Lanjekar V.B."/>
            <person name="Dhakephalkar P.K."/>
            <person name="Dagar S."/>
        </authorList>
    </citation>
    <scope>NUCLEOTIDE SEQUENCE</scope>
    <source>
        <strain evidence="1">XHS1971</strain>
    </source>
</reference>
<proteinExistence type="predicted"/>
<accession>A0AC61DFT1</accession>
<name>A0AC61DFT1_9FIRM</name>
<dbReference type="EMBL" id="PEDL01000003">
    <property type="protein sequence ID" value="PHV71541.1"/>
    <property type="molecule type" value="Genomic_DNA"/>
</dbReference>
<organism evidence="1 2">
    <name type="scientific">Sporanaerobium hydrogeniformans</name>
    <dbReference type="NCBI Taxonomy" id="3072179"/>
    <lineage>
        <taxon>Bacteria</taxon>
        <taxon>Bacillati</taxon>
        <taxon>Bacillota</taxon>
        <taxon>Clostridia</taxon>
        <taxon>Lachnospirales</taxon>
        <taxon>Lachnospiraceae</taxon>
        <taxon>Sporanaerobium</taxon>
    </lineage>
</organism>